<dbReference type="CDD" id="cd16023">
    <property type="entry name" value="GPI_EPT_3"/>
    <property type="match status" value="1"/>
</dbReference>
<feature type="transmembrane region" description="Helical" evidence="13">
    <location>
        <begin position="650"/>
        <end position="670"/>
    </location>
</feature>
<dbReference type="OrthoDB" id="272139at2759"/>
<dbReference type="SUPFAM" id="SSF53649">
    <property type="entry name" value="Alkaline phosphatase-like"/>
    <property type="match status" value="1"/>
</dbReference>
<name>E9FVF1_DAPPU</name>
<evidence type="ECO:0000256" key="9">
    <source>
        <dbReference type="ARBA" id="ARBA00023136"/>
    </source>
</evidence>
<evidence type="ECO:0000256" key="12">
    <source>
        <dbReference type="ARBA" id="ARBA00093602"/>
    </source>
</evidence>
<dbReference type="UniPathway" id="UPA00196"/>
<dbReference type="Pfam" id="PF01663">
    <property type="entry name" value="Phosphodiest"/>
    <property type="match status" value="1"/>
</dbReference>
<feature type="transmembrane region" description="Helical" evidence="13">
    <location>
        <begin position="682"/>
        <end position="699"/>
    </location>
</feature>
<dbReference type="InterPro" id="IPR039524">
    <property type="entry name" value="PIGO/GPI13"/>
</dbReference>
<evidence type="ECO:0000256" key="10">
    <source>
        <dbReference type="ARBA" id="ARBA00023180"/>
    </source>
</evidence>
<dbReference type="STRING" id="6669.E9FVF1"/>
<evidence type="ECO:0000256" key="7">
    <source>
        <dbReference type="ARBA" id="ARBA00022824"/>
    </source>
</evidence>
<dbReference type="PANTHER" id="PTHR23071:SF1">
    <property type="entry name" value="GPI ETHANOLAMINE PHOSPHATE TRANSFERASE 3"/>
    <property type="match status" value="1"/>
</dbReference>
<evidence type="ECO:0000256" key="5">
    <source>
        <dbReference type="ARBA" id="ARBA00022679"/>
    </source>
</evidence>
<evidence type="ECO:0000313" key="15">
    <source>
        <dbReference type="Proteomes" id="UP000000305"/>
    </source>
</evidence>
<dbReference type="FunCoup" id="E9FVF1">
    <property type="interactions" value="1047"/>
</dbReference>
<comment type="similarity">
    <text evidence="3">Belongs to the PIGG/PIGN/PIGO family. PIGO subfamily.</text>
</comment>
<evidence type="ECO:0000256" key="2">
    <source>
        <dbReference type="ARBA" id="ARBA00004687"/>
    </source>
</evidence>
<dbReference type="AlphaFoldDB" id="E9FVF1"/>
<dbReference type="HOGENOM" id="CLU_004298_2_0_1"/>
<keyword evidence="6 13" id="KW-0812">Transmembrane</keyword>
<accession>E9FVF1</accession>
<dbReference type="InParanoid" id="E9FVF1"/>
<evidence type="ECO:0000256" key="11">
    <source>
        <dbReference type="ARBA" id="ARBA00079084"/>
    </source>
</evidence>
<evidence type="ECO:0000256" key="6">
    <source>
        <dbReference type="ARBA" id="ARBA00022692"/>
    </source>
</evidence>
<protein>
    <recommendedName>
        <fullName evidence="12">GPI ethanolamine phosphate transferase 3, catalytic subunit</fullName>
    </recommendedName>
    <alternativeName>
        <fullName evidence="11">Phosphatidylinositol-glycan biosynthesis class O protein</fullName>
    </alternativeName>
</protein>
<dbReference type="EMBL" id="GL732525">
    <property type="protein sequence ID" value="EFX89115.1"/>
    <property type="molecule type" value="Genomic_DNA"/>
</dbReference>
<keyword evidence="7" id="KW-0256">Endoplasmic reticulum</keyword>
<feature type="transmembrane region" description="Helical" evidence="13">
    <location>
        <begin position="446"/>
        <end position="468"/>
    </location>
</feature>
<evidence type="ECO:0000256" key="1">
    <source>
        <dbReference type="ARBA" id="ARBA00004477"/>
    </source>
</evidence>
<dbReference type="eggNOG" id="KOG2126">
    <property type="taxonomic scope" value="Eukaryota"/>
</dbReference>
<keyword evidence="9 13" id="KW-0472">Membrane</keyword>
<feature type="transmembrane region" description="Helical" evidence="13">
    <location>
        <begin position="6"/>
        <end position="29"/>
    </location>
</feature>
<dbReference type="InterPro" id="IPR002591">
    <property type="entry name" value="Phosphodiest/P_Trfase"/>
</dbReference>
<dbReference type="Proteomes" id="UP000000305">
    <property type="component" value="Unassembled WGS sequence"/>
</dbReference>
<dbReference type="PANTHER" id="PTHR23071">
    <property type="entry name" value="PHOSPHATIDYLINOSITOL GLYCAN"/>
    <property type="match status" value="1"/>
</dbReference>
<feature type="transmembrane region" description="Helical" evidence="13">
    <location>
        <begin position="480"/>
        <end position="512"/>
    </location>
</feature>
<evidence type="ECO:0000256" key="3">
    <source>
        <dbReference type="ARBA" id="ARBA00008695"/>
    </source>
</evidence>
<dbReference type="FunFam" id="3.40.720.10:FF:000041">
    <property type="entry name" value="GPI ethanolamine phosphate transferase 3"/>
    <property type="match status" value="1"/>
</dbReference>
<dbReference type="GO" id="GO:0005789">
    <property type="term" value="C:endoplasmic reticulum membrane"/>
    <property type="evidence" value="ECO:0000318"/>
    <property type="project" value="GO_Central"/>
</dbReference>
<dbReference type="InterPro" id="IPR017850">
    <property type="entry name" value="Alkaline_phosphatase_core_sf"/>
</dbReference>
<keyword evidence="4" id="KW-0337">GPI-anchor biosynthesis</keyword>
<dbReference type="InterPro" id="IPR037675">
    <property type="entry name" value="PIG-O_N"/>
</dbReference>
<feature type="transmembrane region" description="Helical" evidence="13">
    <location>
        <begin position="719"/>
        <end position="747"/>
    </location>
</feature>
<evidence type="ECO:0000256" key="8">
    <source>
        <dbReference type="ARBA" id="ARBA00022989"/>
    </source>
</evidence>
<dbReference type="KEGG" id="dpx:DAPPUDRAFT_95346"/>
<evidence type="ECO:0000256" key="13">
    <source>
        <dbReference type="SAM" id="Phobius"/>
    </source>
</evidence>
<comment type="pathway">
    <text evidence="2">Glycolipid biosynthesis; glycosylphosphatidylinositol-anchor biosynthesis.</text>
</comment>
<keyword evidence="8 13" id="KW-1133">Transmembrane helix</keyword>
<sequence length="786" mass="89916">MKKRNLLVFSWLIMLYANGVMYFLQGFLLTRREIHLKSAAFDGVSCCLESKYEKIIILIIDALRYDFLAYNNSTNKSSIPIYQNNLPVVEKLLKDNHGVLYQFVADPPTSTMQRLKGITTGSLPTFIDVGSNFASDELKEDNILSQITSSGLNITFMGDDTWLQLFPRSFQRSFPFPSFDVWDIHTVDRGVEQHLVPEMMKPDWNLLIAHCLGVDHTGHRYGPEHPVMPLKLKEMNSLIEKIVSNMDPQTLLLVMGDHGMTRSGDHGGDSPDEVNAGFFAYSPGWNIKFNTSKTRAINQVDLVPTLSVLLGIPIPYSNLGSVILDLVFPEQLWSQTRPSEEHVMKIAQSYFSEALYLNTKQIWRYLETYSRDSSFPKKEFEHLSSQFDRAVHLFERLQMKQCSNSCTSDSSCCAPDEKLEEFIQAAQIFLTEAKEICRSMWARFDLTSISIGLTIFTCSLFLHANFLIESELTWMKPVKYFGIIGAFLSILVHSWSSVLTLGLSLTPVFVYLVGTMRKIRLQQLFKFTYLAPFVMAASYTSNSFVVEEPYVVHYLAQSFIWIPMFFRRQTKNRQWILRIALSLTTRLGLAFFRCREEQFPTCEAHSLHRSLNSLSGTNWIVFARVSTALVSCIAFYLLYKRYLPFDRKNLFIVMIVWCYWILQSACFLTDSDTIGLVYLPRLFYIVFIVKLCHDIYTFLFDNELGKMSNYRKKISNLVILLSTLAILLAGDGLAPVIILALASIVLFSQLFTGESNCGEMWPLYGLLSLHGFFASGHHTSLANIPW</sequence>
<keyword evidence="15" id="KW-1185">Reference proteome</keyword>
<organism evidence="14 15">
    <name type="scientific">Daphnia pulex</name>
    <name type="common">Water flea</name>
    <dbReference type="NCBI Taxonomy" id="6669"/>
    <lineage>
        <taxon>Eukaryota</taxon>
        <taxon>Metazoa</taxon>
        <taxon>Ecdysozoa</taxon>
        <taxon>Arthropoda</taxon>
        <taxon>Crustacea</taxon>
        <taxon>Branchiopoda</taxon>
        <taxon>Diplostraca</taxon>
        <taxon>Cladocera</taxon>
        <taxon>Anomopoda</taxon>
        <taxon>Daphniidae</taxon>
        <taxon>Daphnia</taxon>
    </lineage>
</organism>
<dbReference type="GO" id="GO:0051377">
    <property type="term" value="F:mannose-ethanolamine phosphotransferase activity"/>
    <property type="evidence" value="ECO:0000318"/>
    <property type="project" value="GO_Central"/>
</dbReference>
<feature type="transmembrane region" description="Helical" evidence="13">
    <location>
        <begin position="619"/>
        <end position="638"/>
    </location>
</feature>
<dbReference type="GO" id="GO:0006506">
    <property type="term" value="P:GPI anchor biosynthetic process"/>
    <property type="evidence" value="ECO:0000318"/>
    <property type="project" value="GO_Central"/>
</dbReference>
<evidence type="ECO:0000313" key="14">
    <source>
        <dbReference type="EMBL" id="EFX89115.1"/>
    </source>
</evidence>
<reference evidence="14 15" key="1">
    <citation type="journal article" date="2011" name="Science">
        <title>The ecoresponsive genome of Daphnia pulex.</title>
        <authorList>
            <person name="Colbourne J.K."/>
            <person name="Pfrender M.E."/>
            <person name="Gilbert D."/>
            <person name="Thomas W.K."/>
            <person name="Tucker A."/>
            <person name="Oakley T.H."/>
            <person name="Tokishita S."/>
            <person name="Aerts A."/>
            <person name="Arnold G.J."/>
            <person name="Basu M.K."/>
            <person name="Bauer D.J."/>
            <person name="Caceres C.E."/>
            <person name="Carmel L."/>
            <person name="Casola C."/>
            <person name="Choi J.H."/>
            <person name="Detter J.C."/>
            <person name="Dong Q."/>
            <person name="Dusheyko S."/>
            <person name="Eads B.D."/>
            <person name="Frohlich T."/>
            <person name="Geiler-Samerotte K.A."/>
            <person name="Gerlach D."/>
            <person name="Hatcher P."/>
            <person name="Jogdeo S."/>
            <person name="Krijgsveld J."/>
            <person name="Kriventseva E.V."/>
            <person name="Kultz D."/>
            <person name="Laforsch C."/>
            <person name="Lindquist E."/>
            <person name="Lopez J."/>
            <person name="Manak J.R."/>
            <person name="Muller J."/>
            <person name="Pangilinan J."/>
            <person name="Patwardhan R.P."/>
            <person name="Pitluck S."/>
            <person name="Pritham E.J."/>
            <person name="Rechtsteiner A."/>
            <person name="Rho M."/>
            <person name="Rogozin I.B."/>
            <person name="Sakarya O."/>
            <person name="Salamov A."/>
            <person name="Schaack S."/>
            <person name="Shapiro H."/>
            <person name="Shiga Y."/>
            <person name="Skalitzky C."/>
            <person name="Smith Z."/>
            <person name="Souvorov A."/>
            <person name="Sung W."/>
            <person name="Tang Z."/>
            <person name="Tsuchiya D."/>
            <person name="Tu H."/>
            <person name="Vos H."/>
            <person name="Wang M."/>
            <person name="Wolf Y.I."/>
            <person name="Yamagata H."/>
            <person name="Yamada T."/>
            <person name="Ye Y."/>
            <person name="Shaw J.R."/>
            <person name="Andrews J."/>
            <person name="Crease T.J."/>
            <person name="Tang H."/>
            <person name="Lucas S.M."/>
            <person name="Robertson H.M."/>
            <person name="Bork P."/>
            <person name="Koonin E.V."/>
            <person name="Zdobnov E.M."/>
            <person name="Grigoriev I.V."/>
            <person name="Lynch M."/>
            <person name="Boore J.L."/>
        </authorList>
    </citation>
    <scope>NUCLEOTIDE SEQUENCE [LARGE SCALE GENOMIC DNA]</scope>
</reference>
<comment type="subcellular location">
    <subcellularLocation>
        <location evidence="1">Endoplasmic reticulum membrane</location>
        <topology evidence="1">Multi-pass membrane protein</topology>
    </subcellularLocation>
</comment>
<keyword evidence="10" id="KW-0325">Glycoprotein</keyword>
<proteinExistence type="inferred from homology"/>
<keyword evidence="5" id="KW-0808">Transferase</keyword>
<evidence type="ECO:0000256" key="4">
    <source>
        <dbReference type="ARBA" id="ARBA00022502"/>
    </source>
</evidence>
<dbReference type="PhylomeDB" id="E9FVF1"/>
<gene>
    <name evidence="14" type="ORF">DAPPUDRAFT_95346</name>
</gene>
<dbReference type="Gene3D" id="3.40.720.10">
    <property type="entry name" value="Alkaline Phosphatase, subunit A"/>
    <property type="match status" value="1"/>
</dbReference>